<dbReference type="PANTHER" id="PTHR43415:SF3">
    <property type="entry name" value="GNAT-FAMILY ACETYLTRANSFERASE"/>
    <property type="match status" value="1"/>
</dbReference>
<evidence type="ECO:0000259" key="1">
    <source>
        <dbReference type="PROSITE" id="PS51186"/>
    </source>
</evidence>
<dbReference type="PANTHER" id="PTHR43415">
    <property type="entry name" value="SPERMIDINE N(1)-ACETYLTRANSFERASE"/>
    <property type="match status" value="1"/>
</dbReference>
<comment type="caution">
    <text evidence="2">The sequence shown here is derived from an EMBL/GenBank/DDBJ whole genome shotgun (WGS) entry which is preliminary data.</text>
</comment>
<dbReference type="RefSeq" id="WP_125129774.1">
    <property type="nucleotide sequence ID" value="NZ_RHJS01000002.1"/>
</dbReference>
<dbReference type="AlphaFoldDB" id="A0A426DPX2"/>
<protein>
    <submittedName>
        <fullName evidence="2">N-acetyltransferase</fullName>
    </submittedName>
</protein>
<dbReference type="Gene3D" id="3.40.630.30">
    <property type="match status" value="1"/>
</dbReference>
<dbReference type="InterPro" id="IPR016181">
    <property type="entry name" value="Acyl_CoA_acyltransferase"/>
</dbReference>
<dbReference type="GO" id="GO:0016747">
    <property type="term" value="F:acyltransferase activity, transferring groups other than amino-acyl groups"/>
    <property type="evidence" value="ECO:0007669"/>
    <property type="project" value="InterPro"/>
</dbReference>
<dbReference type="Pfam" id="PF13302">
    <property type="entry name" value="Acetyltransf_3"/>
    <property type="match status" value="1"/>
</dbReference>
<sequence length="177" mass="20386">MVYDDVLKGRYVDLRAVSVEDAEFTLKIRQNPKNTRGIPKLNNTIEEQQEWIRNQRKKEGDYFFLVVSKSGEKLGTTSIYNIEGDVGEGGRLILNGDAFQIFEASLLLNRFAFDNLGLNKIVGFTFASNKRAIRFNRKMGYVICEPEKDEKGIEICRCCLTKERNKETLSSLERILY</sequence>
<evidence type="ECO:0000313" key="3">
    <source>
        <dbReference type="Proteomes" id="UP000274920"/>
    </source>
</evidence>
<dbReference type="InterPro" id="IPR000182">
    <property type="entry name" value="GNAT_dom"/>
</dbReference>
<reference evidence="2" key="1">
    <citation type="submission" date="2018-10" db="EMBL/GenBank/DDBJ databases">
        <title>Schaedlerella arabinophila gen. nov. sp. nov., isolated from the mouse intestinal tract and comparative analysis with the genome of the closely related altered Schaedler flora strain ASF502.</title>
        <authorList>
            <person name="Miyake S."/>
            <person name="Soh M."/>
            <person name="Seedorf H."/>
        </authorList>
    </citation>
    <scope>NUCLEOTIDE SEQUENCE [LARGE SCALE GENOMIC DNA]</scope>
    <source>
        <strain evidence="2">DSM 106076</strain>
    </source>
</reference>
<evidence type="ECO:0000313" key="2">
    <source>
        <dbReference type="EMBL" id="RRK34682.1"/>
    </source>
</evidence>
<gene>
    <name evidence="2" type="ORF">EBB54_27590</name>
</gene>
<organism evidence="2 3">
    <name type="scientific">Schaedlerella arabinosiphila</name>
    <dbReference type="NCBI Taxonomy" id="2044587"/>
    <lineage>
        <taxon>Bacteria</taxon>
        <taxon>Bacillati</taxon>
        <taxon>Bacillota</taxon>
        <taxon>Clostridia</taxon>
        <taxon>Lachnospirales</taxon>
        <taxon>Lachnospiraceae</taxon>
        <taxon>Schaedlerella</taxon>
    </lineage>
</organism>
<keyword evidence="3" id="KW-1185">Reference proteome</keyword>
<keyword evidence="2" id="KW-0808">Transferase</keyword>
<proteinExistence type="predicted"/>
<accession>A0A426DPX2</accession>
<dbReference type="EMBL" id="RHJS01000002">
    <property type="protein sequence ID" value="RRK34682.1"/>
    <property type="molecule type" value="Genomic_DNA"/>
</dbReference>
<dbReference type="PROSITE" id="PS51186">
    <property type="entry name" value="GNAT"/>
    <property type="match status" value="1"/>
</dbReference>
<dbReference type="SUPFAM" id="SSF55729">
    <property type="entry name" value="Acyl-CoA N-acyltransferases (Nat)"/>
    <property type="match status" value="1"/>
</dbReference>
<feature type="domain" description="N-acetyltransferase" evidence="1">
    <location>
        <begin position="12"/>
        <end position="165"/>
    </location>
</feature>
<name>A0A426DPX2_9FIRM</name>
<dbReference type="Proteomes" id="UP000274920">
    <property type="component" value="Unassembled WGS sequence"/>
</dbReference>